<accession>A0A6N8JDI0</accession>
<dbReference type="OrthoDB" id="1525013at2"/>
<reference evidence="1 2" key="1">
    <citation type="submission" date="2019-12" db="EMBL/GenBank/DDBJ databases">
        <title>The draft genomic sequence of strain Chitinophaga oryziterrae JCM 16595.</title>
        <authorList>
            <person name="Zhang X."/>
        </authorList>
    </citation>
    <scope>NUCLEOTIDE SEQUENCE [LARGE SCALE GENOMIC DNA]</scope>
    <source>
        <strain evidence="1 2">JCM 16595</strain>
    </source>
</reference>
<proteinExistence type="predicted"/>
<sequence length="105" mass="12000">MQIKRYIQHVHIELFIWPTALVLLYFMNPQASGAQSFCLLKHLGIPWCPGCGMGHSINYLLHGQWIASFKNHPLGPFAVCMLTYRTFQLGKLQVQSISELKNNIT</sequence>
<dbReference type="Proteomes" id="UP000468388">
    <property type="component" value="Unassembled WGS sequence"/>
</dbReference>
<evidence type="ECO:0000313" key="1">
    <source>
        <dbReference type="EMBL" id="MVT42531.1"/>
    </source>
</evidence>
<dbReference type="EMBL" id="WRXO01000005">
    <property type="protein sequence ID" value="MVT42531.1"/>
    <property type="molecule type" value="Genomic_DNA"/>
</dbReference>
<protein>
    <submittedName>
        <fullName evidence="1">DUF2752 domain-containing protein</fullName>
    </submittedName>
</protein>
<keyword evidence="2" id="KW-1185">Reference proteome</keyword>
<dbReference type="Pfam" id="PF10825">
    <property type="entry name" value="DUF2752"/>
    <property type="match status" value="1"/>
</dbReference>
<evidence type="ECO:0000313" key="2">
    <source>
        <dbReference type="Proteomes" id="UP000468388"/>
    </source>
</evidence>
<comment type="caution">
    <text evidence="1">The sequence shown here is derived from an EMBL/GenBank/DDBJ whole genome shotgun (WGS) entry which is preliminary data.</text>
</comment>
<name>A0A6N8JDI0_9BACT</name>
<organism evidence="1 2">
    <name type="scientific">Chitinophaga oryziterrae</name>
    <dbReference type="NCBI Taxonomy" id="1031224"/>
    <lineage>
        <taxon>Bacteria</taxon>
        <taxon>Pseudomonadati</taxon>
        <taxon>Bacteroidota</taxon>
        <taxon>Chitinophagia</taxon>
        <taxon>Chitinophagales</taxon>
        <taxon>Chitinophagaceae</taxon>
        <taxon>Chitinophaga</taxon>
    </lineage>
</organism>
<dbReference type="InterPro" id="IPR021215">
    <property type="entry name" value="DUF2752"/>
</dbReference>
<dbReference type="AlphaFoldDB" id="A0A6N8JDI0"/>
<gene>
    <name evidence="1" type="ORF">GO495_18195</name>
</gene>